<dbReference type="Gene3D" id="1.25.40.180">
    <property type="match status" value="1"/>
</dbReference>
<organism evidence="1 2">
    <name type="scientific">Cinara cedri</name>
    <dbReference type="NCBI Taxonomy" id="506608"/>
    <lineage>
        <taxon>Eukaryota</taxon>
        <taxon>Metazoa</taxon>
        <taxon>Ecdysozoa</taxon>
        <taxon>Arthropoda</taxon>
        <taxon>Hexapoda</taxon>
        <taxon>Insecta</taxon>
        <taxon>Pterygota</taxon>
        <taxon>Neoptera</taxon>
        <taxon>Paraneoptera</taxon>
        <taxon>Hemiptera</taxon>
        <taxon>Sternorrhyncha</taxon>
        <taxon>Aphidomorpha</taxon>
        <taxon>Aphidoidea</taxon>
        <taxon>Aphididae</taxon>
        <taxon>Lachninae</taxon>
        <taxon>Cinara</taxon>
    </lineage>
</organism>
<evidence type="ECO:0000313" key="1">
    <source>
        <dbReference type="EMBL" id="VVC34023.1"/>
    </source>
</evidence>
<protein>
    <submittedName>
        <fullName evidence="1">Armadillo-type fold,MIF4G-like, type 3</fullName>
    </submittedName>
</protein>
<dbReference type="AlphaFoldDB" id="A0A5E4MUC6"/>
<dbReference type="InterPro" id="IPR016024">
    <property type="entry name" value="ARM-type_fold"/>
</dbReference>
<gene>
    <name evidence="1" type="ORF">CINCED_3A015209</name>
</gene>
<proteinExistence type="predicted"/>
<dbReference type="EMBL" id="CABPRJ010000981">
    <property type="protein sequence ID" value="VVC34023.1"/>
    <property type="molecule type" value="Genomic_DNA"/>
</dbReference>
<accession>A0A5E4MUC6</accession>
<dbReference type="SUPFAM" id="SSF48371">
    <property type="entry name" value="ARM repeat"/>
    <property type="match status" value="1"/>
</dbReference>
<dbReference type="Proteomes" id="UP000325440">
    <property type="component" value="Unassembled WGS sequence"/>
</dbReference>
<keyword evidence="2" id="KW-1185">Reference proteome</keyword>
<name>A0A5E4MUC6_9HEMI</name>
<reference evidence="1 2" key="1">
    <citation type="submission" date="2019-08" db="EMBL/GenBank/DDBJ databases">
        <authorList>
            <person name="Alioto T."/>
            <person name="Alioto T."/>
            <person name="Gomez Garrido J."/>
        </authorList>
    </citation>
    <scope>NUCLEOTIDE SEQUENCE [LARGE SCALE GENOMIC DNA]</scope>
</reference>
<sequence length="174" mass="19668">MILKNVARFRRFIGELFNFGVYPKEIVWSFVNHLVNGHSCEVQVRCLCALLTLVAPKLSETYFVTREMLFEMRRNINSMTTSELDGEDSTSFMTEYSEEINGDSMQPAIETSVDSVNPEPCSGSIIISNYHDITANNAPLTFSEAEGSFAFPQRYYATLSHSSVRFPLTGNFHP</sequence>
<evidence type="ECO:0000313" key="2">
    <source>
        <dbReference type="Proteomes" id="UP000325440"/>
    </source>
</evidence>